<evidence type="ECO:0008006" key="3">
    <source>
        <dbReference type="Google" id="ProtNLM"/>
    </source>
</evidence>
<organism evidence="1 2">
    <name type="scientific">Pseudoalteromonas caenipelagi</name>
    <dbReference type="NCBI Taxonomy" id="2726988"/>
    <lineage>
        <taxon>Bacteria</taxon>
        <taxon>Pseudomonadati</taxon>
        <taxon>Pseudomonadota</taxon>
        <taxon>Gammaproteobacteria</taxon>
        <taxon>Alteromonadales</taxon>
        <taxon>Pseudoalteromonadaceae</taxon>
        <taxon>Pseudoalteromonas</taxon>
    </lineage>
</organism>
<comment type="caution">
    <text evidence="1">The sequence shown here is derived from an EMBL/GenBank/DDBJ whole genome shotgun (WGS) entry which is preliminary data.</text>
</comment>
<protein>
    <recommendedName>
        <fullName evidence="3">Lipoprotein</fullName>
    </recommendedName>
</protein>
<sequence>MKINHYLCLSIVVTALLSGCYDRSNQQAVTDDTKLAPQLQTSIHVPEKIDNITGFANQKRFSFNRAKQQLFSYQEDGYSSLLELTLEQPQKGQLLACQTYQNDEIHQLPLSTKQMSEALDSSANIENIKIKAALCGNIQADMGVDVIVLLQQEQTLLLMLGSTDNNMQVDHWREITSFPAKEDRQYMLWPQLIAHSATSISIMQYQNKNWSSIKELLPGDFIESFTYEPTDHTEMWAEYIKLDRASAKLMWNGGAKSMAQLDKYIDSIDNKLPISPNQYKKEIEQLLLNLDPNKNEEVASRLASIYVNWKQSP</sequence>
<proteinExistence type="predicted"/>
<keyword evidence="2" id="KW-1185">Reference proteome</keyword>
<evidence type="ECO:0000313" key="2">
    <source>
        <dbReference type="Proteomes" id="UP000586305"/>
    </source>
</evidence>
<accession>A0A849VJZ6</accession>
<dbReference type="RefSeq" id="WP_171626995.1">
    <property type="nucleotide sequence ID" value="NZ_JABBPG010000007.1"/>
</dbReference>
<dbReference type="PROSITE" id="PS51257">
    <property type="entry name" value="PROKAR_LIPOPROTEIN"/>
    <property type="match status" value="1"/>
</dbReference>
<name>A0A849VJZ6_9GAMM</name>
<dbReference type="EMBL" id="JABBPG010000007">
    <property type="protein sequence ID" value="NOU51937.1"/>
    <property type="molecule type" value="Genomic_DNA"/>
</dbReference>
<dbReference type="AlphaFoldDB" id="A0A849VJZ6"/>
<evidence type="ECO:0000313" key="1">
    <source>
        <dbReference type="EMBL" id="NOU51937.1"/>
    </source>
</evidence>
<gene>
    <name evidence="1" type="ORF">HG263_15500</name>
</gene>
<reference evidence="1 2" key="1">
    <citation type="submission" date="2020-04" db="EMBL/GenBank/DDBJ databases">
        <title>Pseudoalteromonas caenipelagi sp. nov., isolated from a tidal flat.</title>
        <authorList>
            <person name="Park S."/>
            <person name="Yoon J.-H."/>
        </authorList>
    </citation>
    <scope>NUCLEOTIDE SEQUENCE [LARGE SCALE GENOMIC DNA]</scope>
    <source>
        <strain evidence="1 2">JBTF-M23</strain>
    </source>
</reference>
<dbReference type="Proteomes" id="UP000586305">
    <property type="component" value="Unassembled WGS sequence"/>
</dbReference>